<dbReference type="Pfam" id="PF09326">
    <property type="entry name" value="NADH_dhqG_C"/>
    <property type="match status" value="1"/>
</dbReference>
<dbReference type="InterPro" id="IPR006656">
    <property type="entry name" value="Mopterin_OxRdtase"/>
</dbReference>
<dbReference type="Pfam" id="PF00384">
    <property type="entry name" value="Molybdopterin"/>
    <property type="match status" value="1"/>
</dbReference>
<accession>A0A9N8WGR2</accession>
<evidence type="ECO:0000256" key="1">
    <source>
        <dbReference type="ARBA" id="ARBA00001966"/>
    </source>
</evidence>
<dbReference type="GO" id="GO:0016651">
    <property type="term" value="F:oxidoreductase activity, acting on NAD(P)H"/>
    <property type="evidence" value="ECO:0007669"/>
    <property type="project" value="InterPro"/>
</dbReference>
<dbReference type="Gene3D" id="3.40.50.740">
    <property type="match status" value="1"/>
</dbReference>
<dbReference type="PANTHER" id="PTHR43105:SF13">
    <property type="entry name" value="NADH-UBIQUINONE OXIDOREDUCTASE 75 KDA SUBUNIT, MITOCHONDRIAL"/>
    <property type="match status" value="1"/>
</dbReference>
<name>A0A9N8WGR2_9GLOM</name>
<comment type="cofactor">
    <cofactor evidence="2">
        <name>[2Fe-2S] cluster</name>
        <dbReference type="ChEBI" id="CHEBI:190135"/>
    </cofactor>
</comment>
<evidence type="ECO:0000313" key="5">
    <source>
        <dbReference type="EMBL" id="CAG8482755.1"/>
    </source>
</evidence>
<keyword evidence="6" id="KW-1185">Reference proteome</keyword>
<dbReference type="AlphaFoldDB" id="A0A9N8WGR2"/>
<protein>
    <submittedName>
        <fullName evidence="5">5495_t:CDS:1</fullName>
    </submittedName>
</protein>
<sequence length="328" mass="35858">TIAGVENADVLILIGTNPRHEAPILNTRIRKSYLFNGLDIGLVGYPADTTYEYDHIGTNTSALENLLNGTHPFSQKLAQAERPLVIVGSGVADNPDSEYVFSSVAQLIGKYKDKFFQANWNGYNVLQRGASRAAALDIGFIPTYDSSTIEAKFLYLLNADEISARDIPKDAFVVYQGHHGDHGAHYADVILPGAAYTEKNATYVNTEGRVQMTRAAVPPPGASREDWKIIRALSEVAGLTLPYDDVHSLRYRMSEIAPHLTRYDIVETSSHAQLGLMQLVKPSLRPFSAPLNSVIPNFYMTNSISRASQTMAKCSAAFSKGHANPAEA</sequence>
<dbReference type="InterPro" id="IPR050123">
    <property type="entry name" value="Prok_molybdopt-oxidoreductase"/>
</dbReference>
<dbReference type="EMBL" id="CAJVPJ010000129">
    <property type="protein sequence ID" value="CAG8482755.1"/>
    <property type="molecule type" value="Genomic_DNA"/>
</dbReference>
<dbReference type="GO" id="GO:0051536">
    <property type="term" value="F:iron-sulfur cluster binding"/>
    <property type="evidence" value="ECO:0007669"/>
    <property type="project" value="InterPro"/>
</dbReference>
<dbReference type="FunFam" id="3.40.50.740:FF:000012">
    <property type="entry name" value="NADH dehydrogenase [ubiquinone] iron-sulfur protein 1 mitochondrial"/>
    <property type="match status" value="1"/>
</dbReference>
<evidence type="ECO:0000259" key="4">
    <source>
        <dbReference type="Pfam" id="PF09326"/>
    </source>
</evidence>
<gene>
    <name evidence="5" type="ORF">POCULU_LOCUS1642</name>
</gene>
<comment type="caution">
    <text evidence="5">The sequence shown here is derived from an EMBL/GenBank/DDBJ whole genome shotgun (WGS) entry which is preliminary data.</text>
</comment>
<dbReference type="InterPro" id="IPR015405">
    <property type="entry name" value="NDUFS1-like_C"/>
</dbReference>
<evidence type="ECO:0000313" key="6">
    <source>
        <dbReference type="Proteomes" id="UP000789572"/>
    </source>
</evidence>
<evidence type="ECO:0000256" key="2">
    <source>
        <dbReference type="ARBA" id="ARBA00034078"/>
    </source>
</evidence>
<comment type="cofactor">
    <cofactor evidence="1">
        <name>[4Fe-4S] cluster</name>
        <dbReference type="ChEBI" id="CHEBI:49883"/>
    </cofactor>
</comment>
<reference evidence="5" key="1">
    <citation type="submission" date="2021-06" db="EMBL/GenBank/DDBJ databases">
        <authorList>
            <person name="Kallberg Y."/>
            <person name="Tangrot J."/>
            <person name="Rosling A."/>
        </authorList>
    </citation>
    <scope>NUCLEOTIDE SEQUENCE</scope>
    <source>
        <strain evidence="5">IA702</strain>
    </source>
</reference>
<dbReference type="Proteomes" id="UP000789572">
    <property type="component" value="Unassembled WGS sequence"/>
</dbReference>
<dbReference type="GO" id="GO:0016020">
    <property type="term" value="C:membrane"/>
    <property type="evidence" value="ECO:0007669"/>
    <property type="project" value="TreeGrafter"/>
</dbReference>
<organism evidence="5 6">
    <name type="scientific">Paraglomus occultum</name>
    <dbReference type="NCBI Taxonomy" id="144539"/>
    <lineage>
        <taxon>Eukaryota</taxon>
        <taxon>Fungi</taxon>
        <taxon>Fungi incertae sedis</taxon>
        <taxon>Mucoromycota</taxon>
        <taxon>Glomeromycotina</taxon>
        <taxon>Glomeromycetes</taxon>
        <taxon>Paraglomerales</taxon>
        <taxon>Paraglomeraceae</taxon>
        <taxon>Paraglomus</taxon>
    </lineage>
</organism>
<feature type="domain" description="NADH-ubiquinone oxidoreductase 75 kDa subunit mitochondrial-like" evidence="4">
    <location>
        <begin position="285"/>
        <end position="314"/>
    </location>
</feature>
<dbReference type="SUPFAM" id="SSF53706">
    <property type="entry name" value="Formate dehydrogenase/DMSO reductase, domains 1-3"/>
    <property type="match status" value="1"/>
</dbReference>
<feature type="domain" description="Molybdopterin oxidoreductase" evidence="3">
    <location>
        <begin position="1"/>
        <end position="236"/>
    </location>
</feature>
<dbReference type="PANTHER" id="PTHR43105">
    <property type="entry name" value="RESPIRATORY NITRATE REDUCTASE"/>
    <property type="match status" value="1"/>
</dbReference>
<proteinExistence type="predicted"/>
<evidence type="ECO:0000259" key="3">
    <source>
        <dbReference type="Pfam" id="PF00384"/>
    </source>
</evidence>
<dbReference type="OrthoDB" id="2329473at2759"/>
<feature type="non-terminal residue" evidence="5">
    <location>
        <position position="328"/>
    </location>
</feature>